<dbReference type="PANTHER" id="PTHR48196:SF1">
    <property type="entry name" value="DUF630 DOMAIN-CONTAINING PROTEIN"/>
    <property type="match status" value="1"/>
</dbReference>
<reference evidence="1" key="2">
    <citation type="submission" date="2018-05" db="EMBL/GenBank/DDBJ databases">
        <title>OmerRS3 (Oryza meridionalis Reference Sequence Version 3).</title>
        <authorList>
            <person name="Zhang J."/>
            <person name="Kudrna D."/>
            <person name="Lee S."/>
            <person name="Talag J."/>
            <person name="Welchert J."/>
            <person name="Wing R.A."/>
        </authorList>
    </citation>
    <scope>NUCLEOTIDE SEQUENCE [LARGE SCALE GENOMIC DNA]</scope>
    <source>
        <strain evidence="1">cv. OR44</strain>
    </source>
</reference>
<keyword evidence="2" id="KW-1185">Reference proteome</keyword>
<evidence type="ECO:0000313" key="1">
    <source>
        <dbReference type="EnsemblPlants" id="OMERI05G17800.1"/>
    </source>
</evidence>
<dbReference type="eggNOG" id="KOG4658">
    <property type="taxonomic scope" value="Eukaryota"/>
</dbReference>
<dbReference type="EnsemblPlants" id="OMERI05G17800.1">
    <property type="protein sequence ID" value="OMERI05G17800.1"/>
    <property type="gene ID" value="OMERI05G17800"/>
</dbReference>
<reference evidence="1" key="1">
    <citation type="submission" date="2015-04" db="UniProtKB">
        <authorList>
            <consortium name="EnsemblPlants"/>
        </authorList>
    </citation>
    <scope>IDENTIFICATION</scope>
</reference>
<accession>A0A0E0DSX8</accession>
<dbReference type="Gramene" id="OMERI05G17800.1">
    <property type="protein sequence ID" value="OMERI05G17800.1"/>
    <property type="gene ID" value="OMERI05G17800"/>
</dbReference>
<dbReference type="PANTHER" id="PTHR48196">
    <property type="entry name" value="DUF630 DOMAIN-CONTAINING PROTEIN"/>
    <property type="match status" value="1"/>
</dbReference>
<dbReference type="HOGENOM" id="CLU_1707114_0_0_1"/>
<dbReference type="AlphaFoldDB" id="A0A0E0DSX8"/>
<evidence type="ECO:0008006" key="3">
    <source>
        <dbReference type="Google" id="ProtNLM"/>
    </source>
</evidence>
<sequence>MERAREEDEVGGGGGGGVVARYSLDVSDGCGGRHSALLDEYERMAFEAQLNRALILRRCYSEPSPARFPVVVVPVAPPQRGGAEGDGCTAPWRSCRLHVVEAVFLRWLEAVKPVLCWLRSAWEQRRRWMERSAAAAPRGPPATVPRVQLMDYFC</sequence>
<dbReference type="Proteomes" id="UP000008021">
    <property type="component" value="Chromosome 5"/>
</dbReference>
<protein>
    <recommendedName>
        <fullName evidence="3">DUF630 domain-containing protein</fullName>
    </recommendedName>
</protein>
<organism evidence="1">
    <name type="scientific">Oryza meridionalis</name>
    <dbReference type="NCBI Taxonomy" id="40149"/>
    <lineage>
        <taxon>Eukaryota</taxon>
        <taxon>Viridiplantae</taxon>
        <taxon>Streptophyta</taxon>
        <taxon>Embryophyta</taxon>
        <taxon>Tracheophyta</taxon>
        <taxon>Spermatophyta</taxon>
        <taxon>Magnoliopsida</taxon>
        <taxon>Liliopsida</taxon>
        <taxon>Poales</taxon>
        <taxon>Poaceae</taxon>
        <taxon>BOP clade</taxon>
        <taxon>Oryzoideae</taxon>
        <taxon>Oryzeae</taxon>
        <taxon>Oryzinae</taxon>
        <taxon>Oryza</taxon>
    </lineage>
</organism>
<proteinExistence type="predicted"/>
<name>A0A0E0DSX8_9ORYZ</name>
<evidence type="ECO:0000313" key="2">
    <source>
        <dbReference type="Proteomes" id="UP000008021"/>
    </source>
</evidence>